<dbReference type="PANTHER" id="PTHR38588:SF1">
    <property type="entry name" value="BLL0334 PROTEIN"/>
    <property type="match status" value="1"/>
</dbReference>
<evidence type="ECO:0000313" key="3">
    <source>
        <dbReference type="Proteomes" id="UP000245708"/>
    </source>
</evidence>
<evidence type="ECO:0008006" key="4">
    <source>
        <dbReference type="Google" id="ProtNLM"/>
    </source>
</evidence>
<feature type="compositionally biased region" description="Basic and acidic residues" evidence="1">
    <location>
        <begin position="148"/>
        <end position="157"/>
    </location>
</feature>
<accession>A0A316GIX0</accession>
<keyword evidence="3" id="KW-1185">Reference proteome</keyword>
<name>A0A316GIX0_9RHOB</name>
<proteinExistence type="predicted"/>
<dbReference type="EMBL" id="QGGW01000003">
    <property type="protein sequence ID" value="PWK60994.1"/>
    <property type="molecule type" value="Genomic_DNA"/>
</dbReference>
<dbReference type="InterPro" id="IPR010419">
    <property type="entry name" value="CO_DH_gsu"/>
</dbReference>
<dbReference type="SUPFAM" id="SSF55961">
    <property type="entry name" value="Bet v1-like"/>
    <property type="match status" value="1"/>
</dbReference>
<dbReference type="PANTHER" id="PTHR38588">
    <property type="entry name" value="BLL0334 PROTEIN"/>
    <property type="match status" value="1"/>
</dbReference>
<dbReference type="Gene3D" id="3.30.530.20">
    <property type="match status" value="1"/>
</dbReference>
<organism evidence="2 3">
    <name type="scientific">Roseicyclus mahoneyensis</name>
    <dbReference type="NCBI Taxonomy" id="164332"/>
    <lineage>
        <taxon>Bacteria</taxon>
        <taxon>Pseudomonadati</taxon>
        <taxon>Pseudomonadota</taxon>
        <taxon>Alphaproteobacteria</taxon>
        <taxon>Rhodobacterales</taxon>
        <taxon>Roseobacteraceae</taxon>
        <taxon>Roseicyclus</taxon>
    </lineage>
</organism>
<sequence length="180" mass="18328">MELHATRTIAADRMTVWAALNDAEVLKACIPGCEELTGSPEEGFSAVVKQKVGPVKATFKGEVTLSDVVPGTSYTITGEGKGGVAGFAKGAARIVLSDAEGGGTDLQYDVEAKVGGKIAQLGSRLVDSFATRMADQFFERFQALLEGHDGDDGRAEDIDGNGDGGDGDGGDGGDGDGGDA</sequence>
<dbReference type="AlphaFoldDB" id="A0A316GIX0"/>
<evidence type="ECO:0000313" key="2">
    <source>
        <dbReference type="EMBL" id="PWK60994.1"/>
    </source>
</evidence>
<gene>
    <name evidence="2" type="ORF">C7455_103194</name>
</gene>
<protein>
    <recommendedName>
        <fullName evidence="4">Carbon monoxide dehydrogenase subunit G</fullName>
    </recommendedName>
</protein>
<comment type="caution">
    <text evidence="2">The sequence shown here is derived from an EMBL/GenBank/DDBJ whole genome shotgun (WGS) entry which is preliminary data.</text>
</comment>
<dbReference type="CDD" id="cd05018">
    <property type="entry name" value="CoxG"/>
    <property type="match status" value="1"/>
</dbReference>
<reference evidence="2 3" key="1">
    <citation type="submission" date="2018-05" db="EMBL/GenBank/DDBJ databases">
        <title>Genomic Encyclopedia of Type Strains, Phase IV (KMG-IV): sequencing the most valuable type-strain genomes for metagenomic binning, comparative biology and taxonomic classification.</title>
        <authorList>
            <person name="Goeker M."/>
        </authorList>
    </citation>
    <scope>NUCLEOTIDE SEQUENCE [LARGE SCALE GENOMIC DNA]</scope>
    <source>
        <strain evidence="2 3">DSM 16097</strain>
    </source>
</reference>
<feature type="compositionally biased region" description="Acidic residues" evidence="1">
    <location>
        <begin position="165"/>
        <end position="180"/>
    </location>
</feature>
<dbReference type="RefSeq" id="WP_109667169.1">
    <property type="nucleotide sequence ID" value="NZ_QGGW01000003.1"/>
</dbReference>
<dbReference type="InterPro" id="IPR023393">
    <property type="entry name" value="START-like_dom_sf"/>
</dbReference>
<feature type="region of interest" description="Disordered" evidence="1">
    <location>
        <begin position="148"/>
        <end position="180"/>
    </location>
</feature>
<dbReference type="Pfam" id="PF06240">
    <property type="entry name" value="COXG"/>
    <property type="match status" value="1"/>
</dbReference>
<dbReference type="Proteomes" id="UP000245708">
    <property type="component" value="Unassembled WGS sequence"/>
</dbReference>
<evidence type="ECO:0000256" key="1">
    <source>
        <dbReference type="SAM" id="MobiDB-lite"/>
    </source>
</evidence>
<dbReference type="OrthoDB" id="9787428at2"/>